<evidence type="ECO:0000256" key="3">
    <source>
        <dbReference type="ARBA" id="ARBA00022989"/>
    </source>
</evidence>
<dbReference type="Proteomes" id="UP001589683">
    <property type="component" value="Unassembled WGS sequence"/>
</dbReference>
<accession>A0ABV5JFT8</accession>
<keyword evidence="4 5" id="KW-0472">Membrane</keyword>
<feature type="domain" description="Cytochrome b561 bacterial/Ni-hydrogenase" evidence="6">
    <location>
        <begin position="9"/>
        <end position="157"/>
    </location>
</feature>
<feature type="transmembrane region" description="Helical" evidence="5">
    <location>
        <begin position="86"/>
        <end position="107"/>
    </location>
</feature>
<keyword evidence="8" id="KW-1185">Reference proteome</keyword>
<dbReference type="RefSeq" id="WP_213891032.1">
    <property type="nucleotide sequence ID" value="NZ_JAGFNU010000017.1"/>
</dbReference>
<evidence type="ECO:0000256" key="4">
    <source>
        <dbReference type="ARBA" id="ARBA00023136"/>
    </source>
</evidence>
<feature type="transmembrane region" description="Helical" evidence="5">
    <location>
        <begin position="122"/>
        <end position="147"/>
    </location>
</feature>
<dbReference type="InterPro" id="IPR011577">
    <property type="entry name" value="Cyt_b561_bac/Ni-Hgenase"/>
</dbReference>
<comment type="caution">
    <text evidence="7">The sequence shown here is derived from an EMBL/GenBank/DDBJ whole genome shotgun (WGS) entry which is preliminary data.</text>
</comment>
<comment type="subcellular location">
    <subcellularLocation>
        <location evidence="1">Membrane</location>
        <topology evidence="1">Multi-pass membrane protein</topology>
    </subcellularLocation>
</comment>
<feature type="transmembrane region" description="Helical" evidence="5">
    <location>
        <begin position="7"/>
        <end position="28"/>
    </location>
</feature>
<evidence type="ECO:0000256" key="5">
    <source>
        <dbReference type="SAM" id="Phobius"/>
    </source>
</evidence>
<dbReference type="EMBL" id="JBHMEA010000025">
    <property type="protein sequence ID" value="MFB9231736.1"/>
    <property type="molecule type" value="Genomic_DNA"/>
</dbReference>
<dbReference type="Pfam" id="PF01292">
    <property type="entry name" value="Ni_hydr_CYTB"/>
    <property type="match status" value="1"/>
</dbReference>
<organism evidence="7 8">
    <name type="scientific">Pseudohalocynthiibacter aestuariivivens</name>
    <dbReference type="NCBI Taxonomy" id="1591409"/>
    <lineage>
        <taxon>Bacteria</taxon>
        <taxon>Pseudomonadati</taxon>
        <taxon>Pseudomonadota</taxon>
        <taxon>Alphaproteobacteria</taxon>
        <taxon>Rhodobacterales</taxon>
        <taxon>Paracoccaceae</taxon>
        <taxon>Pseudohalocynthiibacter</taxon>
    </lineage>
</organism>
<gene>
    <name evidence="7" type="ORF">ACFFUT_08055</name>
</gene>
<protein>
    <submittedName>
        <fullName evidence="7">Cytochrome b/b6 domain-containing protein</fullName>
    </submittedName>
</protein>
<evidence type="ECO:0000256" key="1">
    <source>
        <dbReference type="ARBA" id="ARBA00004141"/>
    </source>
</evidence>
<evidence type="ECO:0000313" key="8">
    <source>
        <dbReference type="Proteomes" id="UP001589683"/>
    </source>
</evidence>
<sequence length="163" mass="17928">MRLRDNGLHFGLVSVVGHWGGATILAAFLLSAAATEFFDAKFNSTRDVTLWIALLTAPIYAFRLYWRVTNFHPAPLGGANPAQVLAGRGVAMGMLLAGVVLPILYWTKEVVATASSWWLTPLFWLGVAFFLGGLVLHLYGAFTHIFILKDDSLKRLMGHKVDL</sequence>
<evidence type="ECO:0000259" key="6">
    <source>
        <dbReference type="Pfam" id="PF01292"/>
    </source>
</evidence>
<proteinExistence type="predicted"/>
<keyword evidence="2 5" id="KW-0812">Transmembrane</keyword>
<evidence type="ECO:0000313" key="7">
    <source>
        <dbReference type="EMBL" id="MFB9231736.1"/>
    </source>
</evidence>
<reference evidence="7 8" key="1">
    <citation type="submission" date="2024-09" db="EMBL/GenBank/DDBJ databases">
        <authorList>
            <person name="Sun Q."/>
            <person name="Mori K."/>
        </authorList>
    </citation>
    <scope>NUCLEOTIDE SEQUENCE [LARGE SCALE GENOMIC DNA]</scope>
    <source>
        <strain evidence="7 8">CECT 8726</strain>
    </source>
</reference>
<keyword evidence="3 5" id="KW-1133">Transmembrane helix</keyword>
<feature type="transmembrane region" description="Helical" evidence="5">
    <location>
        <begin position="48"/>
        <end position="66"/>
    </location>
</feature>
<evidence type="ECO:0000256" key="2">
    <source>
        <dbReference type="ARBA" id="ARBA00022692"/>
    </source>
</evidence>
<name>A0ABV5JFT8_9RHOB</name>